<dbReference type="GO" id="GO:0004622">
    <property type="term" value="F:phosphatidylcholine lysophospholipase activity"/>
    <property type="evidence" value="ECO:0007669"/>
    <property type="project" value="TreeGrafter"/>
</dbReference>
<dbReference type="InterPro" id="IPR036514">
    <property type="entry name" value="SGNH_hydro_sf"/>
</dbReference>
<dbReference type="InterPro" id="IPR051532">
    <property type="entry name" value="Ester_Hydrolysis_Enzymes"/>
</dbReference>
<sequence length="358" mass="39733">MFVPFWQCNVMREESILLVSESGRPPEARLLYDPLEIDIVQDACKSTQYVRGKDWIWEDGRLKLTPHSRAAWLTEERLHPTESDEVRKWPKYGGGYALAESPPFFHRHQLLVTYTHGGQHRDWPVPRRAEHELPQLFRKLANGEPVRIALYGDSISAGSDASGPLRVPPYSPGWGERFAGMLREAYPASSIEWINASKGGTTSAWGAANASNLVAVHKPDLTIVAFGMNDGTSKVPPDVFRNQTSLIMKEVKRLQPSAEFALIATSLPNPELTIASEGEHRSYRDVIRSLTGPGVVMADMTTMHERLLQYKQYRDMTGNNINHPNDFLAGVYSDFVGSLFLSAPALSSKGSSGVGVEG</sequence>
<evidence type="ECO:0000259" key="1">
    <source>
        <dbReference type="Pfam" id="PF13472"/>
    </source>
</evidence>
<evidence type="ECO:0000313" key="2">
    <source>
        <dbReference type="EMBL" id="MBD2862672.1"/>
    </source>
</evidence>
<proteinExistence type="predicted"/>
<dbReference type="Gene3D" id="3.40.50.1110">
    <property type="entry name" value="SGNH hydrolase"/>
    <property type="match status" value="1"/>
</dbReference>
<dbReference type="InterPro" id="IPR013830">
    <property type="entry name" value="SGNH_hydro"/>
</dbReference>
<feature type="domain" description="SGNH hydrolase-type esterase" evidence="1">
    <location>
        <begin position="151"/>
        <end position="326"/>
    </location>
</feature>
<keyword evidence="2" id="KW-0378">Hydrolase</keyword>
<dbReference type="PANTHER" id="PTHR30383:SF5">
    <property type="entry name" value="SGNH HYDROLASE-TYPE ESTERASE DOMAIN-CONTAINING PROTEIN"/>
    <property type="match status" value="1"/>
</dbReference>
<comment type="caution">
    <text evidence="2">The sequence shown here is derived from an EMBL/GenBank/DDBJ whole genome shotgun (WGS) entry which is preliminary data.</text>
</comment>
<dbReference type="SUPFAM" id="SSF52266">
    <property type="entry name" value="SGNH hydrolase"/>
    <property type="match status" value="1"/>
</dbReference>
<dbReference type="Proteomes" id="UP000639396">
    <property type="component" value="Unassembled WGS sequence"/>
</dbReference>
<reference evidence="2" key="1">
    <citation type="submission" date="2020-09" db="EMBL/GenBank/DDBJ databases">
        <title>A novel bacterium of genus Paenibacillus, isolated from South China Sea.</title>
        <authorList>
            <person name="Huang H."/>
            <person name="Mo K."/>
            <person name="Hu Y."/>
        </authorList>
    </citation>
    <scope>NUCLEOTIDE SEQUENCE</scope>
    <source>
        <strain evidence="2">IB182363</strain>
    </source>
</reference>
<dbReference type="PANTHER" id="PTHR30383">
    <property type="entry name" value="THIOESTERASE 1/PROTEASE 1/LYSOPHOSPHOLIPASE L1"/>
    <property type="match status" value="1"/>
</dbReference>
<dbReference type="AlphaFoldDB" id="A0A927C9U8"/>
<protein>
    <submittedName>
        <fullName evidence="2">SGNH/GDSL hydrolase family protein</fullName>
    </submittedName>
</protein>
<dbReference type="Pfam" id="PF13472">
    <property type="entry name" value="Lipase_GDSL_2"/>
    <property type="match status" value="1"/>
</dbReference>
<accession>A0A927C9U8</accession>
<organism evidence="2 3">
    <name type="scientific">Paenibacillus oceani</name>
    <dbReference type="NCBI Taxonomy" id="2772510"/>
    <lineage>
        <taxon>Bacteria</taxon>
        <taxon>Bacillati</taxon>
        <taxon>Bacillota</taxon>
        <taxon>Bacilli</taxon>
        <taxon>Bacillales</taxon>
        <taxon>Paenibacillaceae</taxon>
        <taxon>Paenibacillus</taxon>
    </lineage>
</organism>
<evidence type="ECO:0000313" key="3">
    <source>
        <dbReference type="Proteomes" id="UP000639396"/>
    </source>
</evidence>
<keyword evidence="3" id="KW-1185">Reference proteome</keyword>
<dbReference type="CDD" id="cd00229">
    <property type="entry name" value="SGNH_hydrolase"/>
    <property type="match status" value="1"/>
</dbReference>
<dbReference type="RefSeq" id="WP_190927770.1">
    <property type="nucleotide sequence ID" value="NZ_JACXJA010000014.1"/>
</dbReference>
<dbReference type="EMBL" id="JACXJA010000014">
    <property type="protein sequence ID" value="MBD2862672.1"/>
    <property type="molecule type" value="Genomic_DNA"/>
</dbReference>
<gene>
    <name evidence="2" type="ORF">IDH45_11830</name>
</gene>
<name>A0A927C9U8_9BACL</name>